<dbReference type="InterPro" id="IPR053707">
    <property type="entry name" value="UPF0637_domain_sf"/>
</dbReference>
<gene>
    <name evidence="2" type="ORF">A21D_03785</name>
</gene>
<proteinExistence type="inferred from homology"/>
<evidence type="ECO:0000313" key="2">
    <source>
        <dbReference type="EMBL" id="AUJ26819.1"/>
    </source>
</evidence>
<dbReference type="SUPFAM" id="SSF142913">
    <property type="entry name" value="YktB/PF0168-like"/>
    <property type="match status" value="1"/>
</dbReference>
<dbReference type="KEGG" id="vpn:A21D_03785"/>
<dbReference type="PIRSF" id="PIRSF021332">
    <property type="entry name" value="DUF1054"/>
    <property type="match status" value="1"/>
</dbReference>
<dbReference type="EMBL" id="CP018622">
    <property type="protein sequence ID" value="AUJ26819.1"/>
    <property type="molecule type" value="Genomic_DNA"/>
</dbReference>
<dbReference type="Pfam" id="PF06335">
    <property type="entry name" value="DUF1054"/>
    <property type="match status" value="1"/>
</dbReference>
<sequence length="211" mass="24840">MMTFKGFEKADFDTFYIEGLGERMEAIQTRIQPKFQQIGNELVDFLAAQLGNEMFLHIAKHARRTVNPPQDTWLAVADNKRGYKKHPHFQVGVFDDHVFVWLALIYELDHKSKIAQTYLNHFDQLKQLPQSFMYSLDHTKKDAKPLLELDKKDVERFRDVKKAEFLIGKHFAKHDERIYDGNILIEELKSTVHPLIPFYKLALQSKTNYTK</sequence>
<dbReference type="AlphaFoldDB" id="A0A2K9J4E9"/>
<protein>
    <recommendedName>
        <fullName evidence="1">UPF0637 protein A21D_03785</fullName>
    </recommendedName>
</protein>
<dbReference type="HAMAP" id="MF_01851">
    <property type="entry name" value="UPF0637"/>
    <property type="match status" value="1"/>
</dbReference>
<evidence type="ECO:0000256" key="1">
    <source>
        <dbReference type="HAMAP-Rule" id="MF_01851"/>
    </source>
</evidence>
<comment type="similarity">
    <text evidence="1">Belongs to the UPF0637 family.</text>
</comment>
<dbReference type="STRING" id="302167.GCA_900166595_02623"/>
<reference evidence="3" key="1">
    <citation type="submission" date="2016-11" db="EMBL/GenBank/DDBJ databases">
        <title>Complete genome sequence of Virgibacillus pantothenticus 21D, a halophilic bacterium isolated from the deep hypersaline anoxic basin Discovery in the Mediterranean Sea.</title>
        <authorList>
            <person name="Zeaiter Z."/>
            <person name="Booth J.M."/>
            <person name="Prosdocimi E.M."/>
            <person name="Mapelli F."/>
            <person name="Fusi M."/>
            <person name="Daffonchio D."/>
            <person name="Borin S."/>
            <person name="Crotti E."/>
        </authorList>
    </citation>
    <scope>NUCLEOTIDE SEQUENCE [LARGE SCALE GENOMIC DNA]</scope>
    <source>
        <strain evidence="3">21D</strain>
    </source>
</reference>
<dbReference type="Proteomes" id="UP000234237">
    <property type="component" value="Chromosome"/>
</dbReference>
<accession>A0A2K9J4E9</accession>
<dbReference type="InterPro" id="IPR009403">
    <property type="entry name" value="UPF0637"/>
</dbReference>
<evidence type="ECO:0000313" key="3">
    <source>
        <dbReference type="Proteomes" id="UP000234237"/>
    </source>
</evidence>
<organism evidence="2 3">
    <name type="scientific">Virgibacillus dokdonensis</name>
    <dbReference type="NCBI Taxonomy" id="302167"/>
    <lineage>
        <taxon>Bacteria</taxon>
        <taxon>Bacillati</taxon>
        <taxon>Bacillota</taxon>
        <taxon>Bacilli</taxon>
        <taxon>Bacillales</taxon>
        <taxon>Bacillaceae</taxon>
        <taxon>Virgibacillus</taxon>
    </lineage>
</organism>
<dbReference type="Gene3D" id="3.30.930.20">
    <property type="entry name" value="Protein of unknown function DUF1054"/>
    <property type="match status" value="1"/>
</dbReference>
<name>A0A2K9J4E9_9BACI</name>